<name>A0A8A9Y8Q6_9HYME</name>
<gene>
    <name evidence="19" type="primary">ND4</name>
</gene>
<evidence type="ECO:0000256" key="13">
    <source>
        <dbReference type="ARBA" id="ARBA00023075"/>
    </source>
</evidence>
<feature type="domain" description="NADH:quinone oxidoreductase/Mrp antiporter transmembrane" evidence="18">
    <location>
        <begin position="105"/>
        <end position="389"/>
    </location>
</feature>
<evidence type="ECO:0000256" key="9">
    <source>
        <dbReference type="ARBA" id="ARBA00022967"/>
    </source>
</evidence>
<reference evidence="19" key="1">
    <citation type="journal article" name="Insects">
        <title>Tracking the Distribution and Burst of Nuclear Mitochondrial DNA Sequences (NUMTs) in Fig Wasp Genomes.</title>
        <authorList>
            <person name="Wang J.X."/>
            <person name="Liu J."/>
            <person name="Miao Y.H."/>
            <person name="Huang D.W."/>
            <person name="Xiao J.H."/>
        </authorList>
    </citation>
    <scope>NUCLEOTIDE SEQUENCE</scope>
</reference>
<evidence type="ECO:0000256" key="6">
    <source>
        <dbReference type="ARBA" id="ARBA00022448"/>
    </source>
</evidence>
<feature type="transmembrane region" description="Helical" evidence="17">
    <location>
        <begin position="420"/>
        <end position="438"/>
    </location>
</feature>
<evidence type="ECO:0000256" key="8">
    <source>
        <dbReference type="ARBA" id="ARBA00022692"/>
    </source>
</evidence>
<proteinExistence type="inferred from homology"/>
<feature type="transmembrane region" description="Helical" evidence="17">
    <location>
        <begin position="137"/>
        <end position="156"/>
    </location>
</feature>
<keyword evidence="8 17" id="KW-0812">Transmembrane</keyword>
<feature type="transmembrane region" description="Helical" evidence="17">
    <location>
        <begin position="107"/>
        <end position="125"/>
    </location>
</feature>
<keyword evidence="14 17" id="KW-0496">Mitochondrion</keyword>
<feature type="transmembrane region" description="Helical" evidence="17">
    <location>
        <begin position="273"/>
        <end position="293"/>
    </location>
</feature>
<keyword evidence="13 17" id="KW-0830">Ubiquinone</keyword>
<sequence length="444" mass="52287">MFFSIPFISNMLLYSFLGNMMMLMSLLLLFKFGYSDEVSEFWCENEYNFFLGFDSFNFILFLLSFWIMGLVFFSSKFIIEPKKYAYLLLFIFFGLMLFFSFEYFFTFYIFFEIVMIMMVLLLMGWGNKFDRIYSTMVMFVFSVMTSVPMLYFIGVFDEFDMNSFFFDKDLYIESYEIMDNSMLLCLFSLFGFLVKLPMFLTHFWLTKAHVSAPVTGSMLLAALLLKMGGYGLYRIIQNFDTEFEMMSEFFVIMGLMSFILLSLVCLRQLDMKLLVAYSSVVHMSVVLIGFSTMTEWGVYSGFFMMVGHGLVSSALFFIVNLFYERSHTRSLMINKGMLYFLPSLCLWWFMFCAANMSAPVTLNLLSEIIMVFVMMDWFFNLFLLLGIGMFLSAAYSLYLFAYSYHGKFMSLLVKIYPTNIIDMLVLILHWVPLNFLILKLDIFL</sequence>
<evidence type="ECO:0000256" key="11">
    <source>
        <dbReference type="ARBA" id="ARBA00022989"/>
    </source>
</evidence>
<evidence type="ECO:0000256" key="16">
    <source>
        <dbReference type="ARBA" id="ARBA00049551"/>
    </source>
</evidence>
<comment type="function">
    <text evidence="1">Core subunit of the mitochondrial membrane respiratory chain NADH dehydrogenase (Complex I) that is believed to belong to the minimal assembly required for catalysis. Complex I functions in the transfer of electrons from NADH to the respiratory chain. The immediate electron acceptor for the enzyme is believed to be ubiquinone.</text>
</comment>
<comment type="catalytic activity">
    <reaction evidence="16 17">
        <text>a ubiquinone + NADH + 5 H(+)(in) = a ubiquinol + NAD(+) + 4 H(+)(out)</text>
        <dbReference type="Rhea" id="RHEA:29091"/>
        <dbReference type="Rhea" id="RHEA-COMP:9565"/>
        <dbReference type="Rhea" id="RHEA-COMP:9566"/>
        <dbReference type="ChEBI" id="CHEBI:15378"/>
        <dbReference type="ChEBI" id="CHEBI:16389"/>
        <dbReference type="ChEBI" id="CHEBI:17976"/>
        <dbReference type="ChEBI" id="CHEBI:57540"/>
        <dbReference type="ChEBI" id="CHEBI:57945"/>
        <dbReference type="EC" id="7.1.1.2"/>
    </reaction>
</comment>
<keyword evidence="15 17" id="KW-0472">Membrane</keyword>
<evidence type="ECO:0000313" key="19">
    <source>
        <dbReference type="EMBL" id="QTT79702.1"/>
    </source>
</evidence>
<feature type="transmembrane region" description="Helical" evidence="17">
    <location>
        <begin position="12"/>
        <end position="30"/>
    </location>
</feature>
<dbReference type="GO" id="GO:0015990">
    <property type="term" value="P:electron transport coupled proton transport"/>
    <property type="evidence" value="ECO:0007669"/>
    <property type="project" value="TreeGrafter"/>
</dbReference>
<dbReference type="GO" id="GO:0008137">
    <property type="term" value="F:NADH dehydrogenase (ubiquinone) activity"/>
    <property type="evidence" value="ECO:0007669"/>
    <property type="project" value="UniProtKB-UniRule"/>
</dbReference>
<feature type="transmembrane region" description="Helical" evidence="17">
    <location>
        <begin position="217"/>
        <end position="236"/>
    </location>
</feature>
<dbReference type="PANTHER" id="PTHR43507:SF20">
    <property type="entry name" value="NADH-UBIQUINONE OXIDOREDUCTASE CHAIN 4"/>
    <property type="match status" value="1"/>
</dbReference>
<dbReference type="PANTHER" id="PTHR43507">
    <property type="entry name" value="NADH-UBIQUINONE OXIDOREDUCTASE CHAIN 4"/>
    <property type="match status" value="1"/>
</dbReference>
<evidence type="ECO:0000256" key="4">
    <source>
        <dbReference type="ARBA" id="ARBA00012944"/>
    </source>
</evidence>
<comment type="function">
    <text evidence="17">Core subunit of the mitochondrial membrane respiratory chain NADH dehydrogenase (Complex I) which catalyzes electron transfer from NADH through the respiratory chain, using ubiquinone as an electron acceptor. Essential for the catalytic activity and assembly of complex I.</text>
</comment>
<geneLocation type="mitochondrion" evidence="19"/>
<feature type="transmembrane region" description="Helical" evidence="17">
    <location>
        <begin position="299"/>
        <end position="323"/>
    </location>
</feature>
<keyword evidence="11 17" id="KW-1133">Transmembrane helix</keyword>
<evidence type="ECO:0000256" key="12">
    <source>
        <dbReference type="ARBA" id="ARBA00023027"/>
    </source>
</evidence>
<dbReference type="GO" id="GO:0031966">
    <property type="term" value="C:mitochondrial membrane"/>
    <property type="evidence" value="ECO:0007669"/>
    <property type="project" value="UniProtKB-SubCell"/>
</dbReference>
<organism evidence="19">
    <name type="scientific">Platyscapa corneri</name>
    <dbReference type="NCBI Taxonomy" id="130029"/>
    <lineage>
        <taxon>Eukaryota</taxon>
        <taxon>Metazoa</taxon>
        <taxon>Ecdysozoa</taxon>
        <taxon>Arthropoda</taxon>
        <taxon>Hexapoda</taxon>
        <taxon>Insecta</taxon>
        <taxon>Pterygota</taxon>
        <taxon>Neoptera</taxon>
        <taxon>Endopterygota</taxon>
        <taxon>Hymenoptera</taxon>
        <taxon>Apocrita</taxon>
        <taxon>Proctotrupomorpha</taxon>
        <taxon>Chalcidoidea</taxon>
        <taxon>Agaonidae</taxon>
        <taxon>Agaoninae</taxon>
        <taxon>Platyscapa</taxon>
    </lineage>
</organism>
<feature type="transmembrane region" description="Helical" evidence="17">
    <location>
        <begin position="377"/>
        <end position="400"/>
    </location>
</feature>
<evidence type="ECO:0000256" key="15">
    <source>
        <dbReference type="ARBA" id="ARBA00023136"/>
    </source>
</evidence>
<keyword evidence="10 17" id="KW-0249">Electron transport</keyword>
<dbReference type="InterPro" id="IPR003918">
    <property type="entry name" value="NADH_UbQ_OxRdtase"/>
</dbReference>
<evidence type="ECO:0000256" key="10">
    <source>
        <dbReference type="ARBA" id="ARBA00022982"/>
    </source>
</evidence>
<evidence type="ECO:0000256" key="5">
    <source>
        <dbReference type="ARBA" id="ARBA00021006"/>
    </source>
</evidence>
<protein>
    <recommendedName>
        <fullName evidence="5 17">NADH-ubiquinone oxidoreductase chain 4</fullName>
        <ecNumber evidence="4 17">7.1.1.2</ecNumber>
    </recommendedName>
</protein>
<evidence type="ECO:0000256" key="7">
    <source>
        <dbReference type="ARBA" id="ARBA00022660"/>
    </source>
</evidence>
<keyword evidence="9" id="KW-1278">Translocase</keyword>
<feature type="transmembrane region" description="Helical" evidence="17">
    <location>
        <begin position="344"/>
        <end position="365"/>
    </location>
</feature>
<feature type="transmembrane region" description="Helical" evidence="17">
    <location>
        <begin position="84"/>
        <end position="101"/>
    </location>
</feature>
<dbReference type="AlphaFoldDB" id="A0A8A9Y8Q6"/>
<keyword evidence="7 17" id="KW-0679">Respiratory chain</keyword>
<dbReference type="GO" id="GO:0042773">
    <property type="term" value="P:ATP synthesis coupled electron transport"/>
    <property type="evidence" value="ECO:0007669"/>
    <property type="project" value="InterPro"/>
</dbReference>
<feature type="transmembrane region" description="Helical" evidence="17">
    <location>
        <begin position="181"/>
        <end position="205"/>
    </location>
</feature>
<keyword evidence="6 17" id="KW-0813">Transport</keyword>
<evidence type="ECO:0000256" key="2">
    <source>
        <dbReference type="ARBA" id="ARBA00004225"/>
    </source>
</evidence>
<evidence type="ECO:0000256" key="14">
    <source>
        <dbReference type="ARBA" id="ARBA00023128"/>
    </source>
</evidence>
<dbReference type="PRINTS" id="PR01437">
    <property type="entry name" value="NUOXDRDTASE4"/>
</dbReference>
<dbReference type="EC" id="7.1.1.2" evidence="4 17"/>
<evidence type="ECO:0000256" key="1">
    <source>
        <dbReference type="ARBA" id="ARBA00003257"/>
    </source>
</evidence>
<dbReference type="Pfam" id="PF00361">
    <property type="entry name" value="Proton_antipo_M"/>
    <property type="match status" value="1"/>
</dbReference>
<comment type="similarity">
    <text evidence="3 17">Belongs to the complex I subunit 4 family.</text>
</comment>
<dbReference type="EMBL" id="MT947604">
    <property type="protein sequence ID" value="QTT79702.1"/>
    <property type="molecule type" value="Genomic_DNA"/>
</dbReference>
<evidence type="ECO:0000256" key="17">
    <source>
        <dbReference type="RuleBase" id="RU003297"/>
    </source>
</evidence>
<keyword evidence="12 17" id="KW-0520">NAD</keyword>
<comment type="subcellular location">
    <subcellularLocation>
        <location evidence="2 17">Mitochondrion membrane</location>
        <topology evidence="2 17">Multi-pass membrane protein</topology>
    </subcellularLocation>
</comment>
<evidence type="ECO:0000259" key="18">
    <source>
        <dbReference type="Pfam" id="PF00361"/>
    </source>
</evidence>
<feature type="transmembrane region" description="Helical" evidence="17">
    <location>
        <begin position="50"/>
        <end position="72"/>
    </location>
</feature>
<accession>A0A8A9Y8Q6</accession>
<dbReference type="GO" id="GO:0048039">
    <property type="term" value="F:ubiquinone binding"/>
    <property type="evidence" value="ECO:0007669"/>
    <property type="project" value="TreeGrafter"/>
</dbReference>
<feature type="transmembrane region" description="Helical" evidence="17">
    <location>
        <begin position="248"/>
        <end position="266"/>
    </location>
</feature>
<dbReference type="InterPro" id="IPR001750">
    <property type="entry name" value="ND/Mrp_TM"/>
</dbReference>
<evidence type="ECO:0000256" key="3">
    <source>
        <dbReference type="ARBA" id="ARBA00009025"/>
    </source>
</evidence>
<dbReference type="GO" id="GO:0003954">
    <property type="term" value="F:NADH dehydrogenase activity"/>
    <property type="evidence" value="ECO:0007669"/>
    <property type="project" value="TreeGrafter"/>
</dbReference>